<organism evidence="3 4">
    <name type="scientific">Botryobasidium botryosum (strain FD-172 SS1)</name>
    <dbReference type="NCBI Taxonomy" id="930990"/>
    <lineage>
        <taxon>Eukaryota</taxon>
        <taxon>Fungi</taxon>
        <taxon>Dikarya</taxon>
        <taxon>Basidiomycota</taxon>
        <taxon>Agaricomycotina</taxon>
        <taxon>Agaricomycetes</taxon>
        <taxon>Cantharellales</taxon>
        <taxon>Botryobasidiaceae</taxon>
        <taxon>Botryobasidium</taxon>
    </lineage>
</organism>
<feature type="transmembrane region" description="Helical" evidence="2">
    <location>
        <begin position="24"/>
        <end position="42"/>
    </location>
</feature>
<evidence type="ECO:0000313" key="4">
    <source>
        <dbReference type="Proteomes" id="UP000027195"/>
    </source>
</evidence>
<reference evidence="4" key="1">
    <citation type="journal article" date="2014" name="Proc. Natl. Acad. Sci. U.S.A.">
        <title>Extensive sampling of basidiomycete genomes demonstrates inadequacy of the white-rot/brown-rot paradigm for wood decay fungi.</title>
        <authorList>
            <person name="Riley R."/>
            <person name="Salamov A.A."/>
            <person name="Brown D.W."/>
            <person name="Nagy L.G."/>
            <person name="Floudas D."/>
            <person name="Held B.W."/>
            <person name="Levasseur A."/>
            <person name="Lombard V."/>
            <person name="Morin E."/>
            <person name="Otillar R."/>
            <person name="Lindquist E.A."/>
            <person name="Sun H."/>
            <person name="LaButti K.M."/>
            <person name="Schmutz J."/>
            <person name="Jabbour D."/>
            <person name="Luo H."/>
            <person name="Baker S.E."/>
            <person name="Pisabarro A.G."/>
            <person name="Walton J.D."/>
            <person name="Blanchette R.A."/>
            <person name="Henrissat B."/>
            <person name="Martin F."/>
            <person name="Cullen D."/>
            <person name="Hibbett D.S."/>
            <person name="Grigoriev I.V."/>
        </authorList>
    </citation>
    <scope>NUCLEOTIDE SEQUENCE [LARGE SCALE GENOMIC DNA]</scope>
    <source>
        <strain evidence="4">FD-172 SS1</strain>
    </source>
</reference>
<dbReference type="EMBL" id="KL198087">
    <property type="protein sequence ID" value="KDQ08716.1"/>
    <property type="molecule type" value="Genomic_DNA"/>
</dbReference>
<dbReference type="OrthoDB" id="2020419at2759"/>
<sequence>MIQFSDLTRRWPCRLFARRRQRKFIVCTVMAVGTIAVVTHCIPCRHLSDRHITVVSPPDALPHRPPAFDREMLLALEERWRREGGDDEAVWDRAPHPNSPPKVVRIPAGKHQPRQKRVSSAQADMDLCGASPCRLLLPGWIADKEERAERHFHQIAHLTQSLNRTLVLPNVQNSRMGTCYRYPFDFYYERHPFIELGIPTVSFEAFQTWVSARESPPTGQVASIESEKPFAAKAFVSFDHNSHHSRGTGKRKHCLSERSSRLNFSGFAPASIFPKHSEWHINSETSASYGDAIVASLKSLRSLELNPARVPISPLLSLEPPDVFVISWELHDAVFCLPTPASRVCPTGLPYSPDLTNLADLLSAHSHPYAAIHWPIESLDHGTSAFDCATRLVEALKADLSHPSKANIRTVYLATNSMSAQAPNYPSSGATTPSARNLSDTGHHRAITILRDAFKPGEELSEWRLTTLMEELAKTNPFTAEGVHYFDRIDLDPGAVGIVNELMVIRAESFIPGDPGCGMTRCVTTNWMERKSMY</sequence>
<proteinExistence type="predicted"/>
<dbReference type="InParanoid" id="A0A067MAT2"/>
<accession>A0A067MAT2</accession>
<keyword evidence="4" id="KW-1185">Reference proteome</keyword>
<keyword evidence="2" id="KW-0812">Transmembrane</keyword>
<dbReference type="AlphaFoldDB" id="A0A067MAT2"/>
<feature type="region of interest" description="Disordered" evidence="1">
    <location>
        <begin position="88"/>
        <end position="114"/>
    </location>
</feature>
<protein>
    <submittedName>
        <fullName evidence="3">Uncharacterized protein</fullName>
    </submittedName>
</protein>
<name>A0A067MAT2_BOTB1</name>
<dbReference type="Proteomes" id="UP000027195">
    <property type="component" value="Unassembled WGS sequence"/>
</dbReference>
<keyword evidence="2" id="KW-0472">Membrane</keyword>
<gene>
    <name evidence="3" type="ORF">BOTBODRAFT_560477</name>
</gene>
<evidence type="ECO:0000256" key="2">
    <source>
        <dbReference type="SAM" id="Phobius"/>
    </source>
</evidence>
<evidence type="ECO:0000256" key="1">
    <source>
        <dbReference type="SAM" id="MobiDB-lite"/>
    </source>
</evidence>
<evidence type="ECO:0000313" key="3">
    <source>
        <dbReference type="EMBL" id="KDQ08716.1"/>
    </source>
</evidence>
<keyword evidence="2" id="KW-1133">Transmembrane helix</keyword>
<dbReference type="HOGENOM" id="CLU_024338_0_0_1"/>